<evidence type="ECO:0000256" key="2">
    <source>
        <dbReference type="ARBA" id="ARBA00023043"/>
    </source>
</evidence>
<dbReference type="Proteomes" id="UP000019132">
    <property type="component" value="Unassembled WGS sequence"/>
</dbReference>
<dbReference type="EMBL" id="GL376617">
    <property type="status" value="NOT_ANNOTATED_CDS"/>
    <property type="molecule type" value="Genomic_DNA"/>
</dbReference>
<evidence type="ECO:0000256" key="1">
    <source>
        <dbReference type="ARBA" id="ARBA00022737"/>
    </source>
</evidence>
<protein>
    <submittedName>
        <fullName evidence="4">Uncharacterized protein</fullName>
    </submittedName>
</protein>
<dbReference type="AlphaFoldDB" id="K3WS27"/>
<keyword evidence="1" id="KW-0677">Repeat</keyword>
<dbReference type="STRING" id="431595.K3WS27"/>
<feature type="repeat" description="ANK" evidence="3">
    <location>
        <begin position="118"/>
        <end position="150"/>
    </location>
</feature>
<keyword evidence="5" id="KW-1185">Reference proteome</keyword>
<evidence type="ECO:0000313" key="5">
    <source>
        <dbReference type="Proteomes" id="UP000019132"/>
    </source>
</evidence>
<reference evidence="5" key="2">
    <citation type="submission" date="2010-04" db="EMBL/GenBank/DDBJ databases">
        <authorList>
            <person name="Buell R."/>
            <person name="Hamilton J."/>
            <person name="Hostetler J."/>
        </authorList>
    </citation>
    <scope>NUCLEOTIDE SEQUENCE [LARGE SCALE GENOMIC DNA]</scope>
    <source>
        <strain evidence="5">DAOM:BR144</strain>
    </source>
</reference>
<dbReference type="PRINTS" id="PR01415">
    <property type="entry name" value="ANKYRIN"/>
</dbReference>
<dbReference type="Gene3D" id="1.25.40.20">
    <property type="entry name" value="Ankyrin repeat-containing domain"/>
    <property type="match status" value="1"/>
</dbReference>
<dbReference type="PANTHER" id="PTHR24171">
    <property type="entry name" value="ANKYRIN REPEAT DOMAIN-CONTAINING PROTEIN 39-RELATED"/>
    <property type="match status" value="1"/>
</dbReference>
<name>K3WS27_GLOUD</name>
<dbReference type="OMA" id="STHFCIT"/>
<dbReference type="EnsemblProtists" id="PYU1_T007771">
    <property type="protein sequence ID" value="PYU1_T007771"/>
    <property type="gene ID" value="PYU1_G007755"/>
</dbReference>
<reference evidence="4" key="3">
    <citation type="submission" date="2015-02" db="UniProtKB">
        <authorList>
            <consortium name="EnsemblProtists"/>
        </authorList>
    </citation>
    <scope>IDENTIFICATION</scope>
    <source>
        <strain evidence="4">DAOM BR144</strain>
    </source>
</reference>
<dbReference type="PROSITE" id="PS50088">
    <property type="entry name" value="ANK_REPEAT"/>
    <property type="match status" value="3"/>
</dbReference>
<dbReference type="Pfam" id="PF12796">
    <property type="entry name" value="Ank_2"/>
    <property type="match status" value="1"/>
</dbReference>
<dbReference type="VEuPathDB" id="FungiDB:PYU1_G007755"/>
<proteinExistence type="predicted"/>
<reference evidence="5" key="1">
    <citation type="journal article" date="2010" name="Genome Biol.">
        <title>Genome sequence of the necrotrophic plant pathogen Pythium ultimum reveals original pathogenicity mechanisms and effector repertoire.</title>
        <authorList>
            <person name="Levesque C.A."/>
            <person name="Brouwer H."/>
            <person name="Cano L."/>
            <person name="Hamilton J.P."/>
            <person name="Holt C."/>
            <person name="Huitema E."/>
            <person name="Raffaele S."/>
            <person name="Robideau G.P."/>
            <person name="Thines M."/>
            <person name="Win J."/>
            <person name="Zerillo M.M."/>
            <person name="Beakes G.W."/>
            <person name="Boore J.L."/>
            <person name="Busam D."/>
            <person name="Dumas B."/>
            <person name="Ferriera S."/>
            <person name="Fuerstenberg S.I."/>
            <person name="Gachon C.M."/>
            <person name="Gaulin E."/>
            <person name="Govers F."/>
            <person name="Grenville-Briggs L."/>
            <person name="Horner N."/>
            <person name="Hostetler J."/>
            <person name="Jiang R.H."/>
            <person name="Johnson J."/>
            <person name="Krajaejun T."/>
            <person name="Lin H."/>
            <person name="Meijer H.J."/>
            <person name="Moore B."/>
            <person name="Morris P."/>
            <person name="Phuntmart V."/>
            <person name="Puiu D."/>
            <person name="Shetty J."/>
            <person name="Stajich J.E."/>
            <person name="Tripathy S."/>
            <person name="Wawra S."/>
            <person name="van West P."/>
            <person name="Whitty B.R."/>
            <person name="Coutinho P.M."/>
            <person name="Henrissat B."/>
            <person name="Martin F."/>
            <person name="Thomas P.D."/>
            <person name="Tyler B.M."/>
            <person name="De Vries R.P."/>
            <person name="Kamoun S."/>
            <person name="Yandell M."/>
            <person name="Tisserat N."/>
            <person name="Buell C.R."/>
        </authorList>
    </citation>
    <scope>NUCLEOTIDE SEQUENCE</scope>
    <source>
        <strain evidence="5">DAOM:BR144</strain>
    </source>
</reference>
<dbReference type="InParanoid" id="K3WS27"/>
<accession>K3WS27</accession>
<evidence type="ECO:0000256" key="3">
    <source>
        <dbReference type="PROSITE-ProRule" id="PRU00023"/>
    </source>
</evidence>
<feature type="repeat" description="ANK" evidence="3">
    <location>
        <begin position="85"/>
        <end position="117"/>
    </location>
</feature>
<dbReference type="InterPro" id="IPR002110">
    <property type="entry name" value="Ankyrin_rpt"/>
</dbReference>
<evidence type="ECO:0000313" key="4">
    <source>
        <dbReference type="EnsemblProtists" id="PYU1_T007771"/>
    </source>
</evidence>
<keyword evidence="2 3" id="KW-0040">ANK repeat</keyword>
<feature type="repeat" description="ANK" evidence="3">
    <location>
        <begin position="52"/>
        <end position="84"/>
    </location>
</feature>
<dbReference type="SMART" id="SM00248">
    <property type="entry name" value="ANK"/>
    <property type="match status" value="4"/>
</dbReference>
<dbReference type="InterPro" id="IPR036770">
    <property type="entry name" value="Ankyrin_rpt-contain_sf"/>
</dbReference>
<dbReference type="PROSITE" id="PS50297">
    <property type="entry name" value="ANK_REP_REGION"/>
    <property type="match status" value="3"/>
</dbReference>
<dbReference type="SUPFAM" id="SSF48403">
    <property type="entry name" value="Ankyrin repeat"/>
    <property type="match status" value="1"/>
</dbReference>
<sequence length="213" mass="22643">MAGGETAQLKSDQVHARQTFLRAVRTNGVDTIRQLLGQEGQEAIKLDDAGVLGETALMTAAQHGHVDIIKLLLTEGWSVSKKDKTGATALLYAAKKDHANAIETLIEANASVNDQDNEGRSPLTWAARHGHVNAVKMLVQHGAVVNYKDRRGPIPLIDAADGGHANVVEALIGKSSIEEKTKALSGAASSGHMEVVKEALDTTASTLTKEHLY</sequence>
<organism evidence="4 5">
    <name type="scientific">Globisporangium ultimum (strain ATCC 200006 / CBS 805.95 / DAOM BR144)</name>
    <name type="common">Pythium ultimum</name>
    <dbReference type="NCBI Taxonomy" id="431595"/>
    <lineage>
        <taxon>Eukaryota</taxon>
        <taxon>Sar</taxon>
        <taxon>Stramenopiles</taxon>
        <taxon>Oomycota</taxon>
        <taxon>Peronosporomycetes</taxon>
        <taxon>Pythiales</taxon>
        <taxon>Pythiaceae</taxon>
        <taxon>Globisporangium</taxon>
    </lineage>
</organism>
<dbReference type="Pfam" id="PF00023">
    <property type="entry name" value="Ank"/>
    <property type="match status" value="1"/>
</dbReference>
<dbReference type="HOGENOM" id="CLU_000134_18_0_1"/>